<reference evidence="2 3" key="1">
    <citation type="submission" date="2020-06" db="EMBL/GenBank/DDBJ databases">
        <title>Photobacterium damselae subsp. damselae comparative genomics.</title>
        <authorList>
            <person name="Osorio C.R."/>
        </authorList>
    </citation>
    <scope>NUCLEOTIDE SEQUENCE [LARGE SCALE GENOMIC DNA]</scope>
    <source>
        <strain evidence="2 3">TW250/03</strain>
    </source>
</reference>
<gene>
    <name evidence="2" type="ORF">HWA77_22120</name>
</gene>
<comment type="caution">
    <text evidence="2">The sequence shown here is derived from an EMBL/GenBank/DDBJ whole genome shotgun (WGS) entry which is preliminary data.</text>
</comment>
<evidence type="ECO:0000313" key="2">
    <source>
        <dbReference type="EMBL" id="NVP02909.1"/>
    </source>
</evidence>
<dbReference type="AlphaFoldDB" id="A0A850R645"/>
<evidence type="ECO:0000313" key="3">
    <source>
        <dbReference type="Proteomes" id="UP000533429"/>
    </source>
</evidence>
<dbReference type="Proteomes" id="UP000533429">
    <property type="component" value="Unassembled WGS sequence"/>
</dbReference>
<sequence>MKRDITKIQELLIQKQDRLITLLSDNFNKNDNEINNLTNEVNALHRNVLKIKEEQDSSLLDFKIENYNENFEQRCISLQSIHERKKAFILSVINKFDREHDQDEKERLYGDFKRRIASFGGEISGIIRQDKSELSILIFNQYVHSNNIDLSKLSIISLKRFFKMIFKVSPTDKTLSKLIKNDRVGGPALSNDFILSQFKMTPEDVDNSILEIEFKDKSNKLSKYNDELKVKYRDLYNEVKTKIESK</sequence>
<organism evidence="2 3">
    <name type="scientific">Photobacterium damselae subsp. damselae</name>
    <name type="common">Listonella damsela</name>
    <dbReference type="NCBI Taxonomy" id="85581"/>
    <lineage>
        <taxon>Bacteria</taxon>
        <taxon>Pseudomonadati</taxon>
        <taxon>Pseudomonadota</taxon>
        <taxon>Gammaproteobacteria</taxon>
        <taxon>Vibrionales</taxon>
        <taxon>Vibrionaceae</taxon>
        <taxon>Photobacterium</taxon>
    </lineage>
</organism>
<proteinExistence type="predicted"/>
<dbReference type="EMBL" id="JABXOR010001428">
    <property type="protein sequence ID" value="NVP02909.1"/>
    <property type="molecule type" value="Genomic_DNA"/>
</dbReference>
<name>A0A850R645_PHODD</name>
<keyword evidence="1" id="KW-0175">Coiled coil</keyword>
<feature type="coiled-coil region" evidence="1">
    <location>
        <begin position="27"/>
        <end position="54"/>
    </location>
</feature>
<evidence type="ECO:0000256" key="1">
    <source>
        <dbReference type="SAM" id="Coils"/>
    </source>
</evidence>
<protein>
    <submittedName>
        <fullName evidence="2">Uncharacterized protein</fullName>
    </submittedName>
</protein>
<accession>A0A850R645</accession>